<dbReference type="SUPFAM" id="SSF48008">
    <property type="entry name" value="GntR ligand-binding domain-like"/>
    <property type="match status" value="1"/>
</dbReference>
<dbReference type="InterPro" id="IPR036388">
    <property type="entry name" value="WH-like_DNA-bd_sf"/>
</dbReference>
<name>A0A1H2QTR8_9BACI</name>
<feature type="coiled-coil region" evidence="4">
    <location>
        <begin position="120"/>
        <end position="150"/>
    </location>
</feature>
<dbReference type="Gene3D" id="1.10.10.10">
    <property type="entry name" value="Winged helix-like DNA-binding domain superfamily/Winged helix DNA-binding domain"/>
    <property type="match status" value="1"/>
</dbReference>
<evidence type="ECO:0000256" key="4">
    <source>
        <dbReference type="SAM" id="Coils"/>
    </source>
</evidence>
<dbReference type="InterPro" id="IPR036390">
    <property type="entry name" value="WH_DNA-bd_sf"/>
</dbReference>
<dbReference type="PANTHER" id="PTHR43537:SF43">
    <property type="entry name" value="GNTR-FAMILY TRANSCRIPTIONAL REGULATOR"/>
    <property type="match status" value="1"/>
</dbReference>
<dbReference type="PRINTS" id="PR00035">
    <property type="entry name" value="HTHGNTR"/>
</dbReference>
<accession>A0A1H2QTR8</accession>
<dbReference type="EMBL" id="FNNC01000001">
    <property type="protein sequence ID" value="SDW10587.1"/>
    <property type="molecule type" value="Genomic_DNA"/>
</dbReference>
<evidence type="ECO:0000256" key="1">
    <source>
        <dbReference type="ARBA" id="ARBA00023015"/>
    </source>
</evidence>
<dbReference type="GO" id="GO:0003700">
    <property type="term" value="F:DNA-binding transcription factor activity"/>
    <property type="evidence" value="ECO:0007669"/>
    <property type="project" value="InterPro"/>
</dbReference>
<dbReference type="InterPro" id="IPR011711">
    <property type="entry name" value="GntR_C"/>
</dbReference>
<dbReference type="STRING" id="1122204.SAMN05421781_0464"/>
<keyword evidence="4" id="KW-0175">Coiled coil</keyword>
<dbReference type="SMART" id="SM00895">
    <property type="entry name" value="FCD"/>
    <property type="match status" value="1"/>
</dbReference>
<dbReference type="Pfam" id="PF07729">
    <property type="entry name" value="FCD"/>
    <property type="match status" value="1"/>
</dbReference>
<evidence type="ECO:0000259" key="5">
    <source>
        <dbReference type="PROSITE" id="PS50949"/>
    </source>
</evidence>
<dbReference type="PANTHER" id="PTHR43537">
    <property type="entry name" value="TRANSCRIPTIONAL REGULATOR, GNTR FAMILY"/>
    <property type="match status" value="1"/>
</dbReference>
<keyword evidence="7" id="KW-1185">Reference proteome</keyword>
<dbReference type="OrthoDB" id="9782299at2"/>
<organism evidence="6 7">
    <name type="scientific">Marinococcus luteus</name>
    <dbReference type="NCBI Taxonomy" id="1122204"/>
    <lineage>
        <taxon>Bacteria</taxon>
        <taxon>Bacillati</taxon>
        <taxon>Bacillota</taxon>
        <taxon>Bacilli</taxon>
        <taxon>Bacillales</taxon>
        <taxon>Bacillaceae</taxon>
        <taxon>Marinococcus</taxon>
    </lineage>
</organism>
<keyword evidence="3" id="KW-0804">Transcription</keyword>
<protein>
    <submittedName>
        <fullName evidence="6">DNA-binding transcriptional regulator, FadR family</fullName>
    </submittedName>
</protein>
<evidence type="ECO:0000256" key="3">
    <source>
        <dbReference type="ARBA" id="ARBA00023163"/>
    </source>
</evidence>
<keyword evidence="1" id="KW-0805">Transcription regulation</keyword>
<dbReference type="SUPFAM" id="SSF46785">
    <property type="entry name" value="Winged helix' DNA-binding domain"/>
    <property type="match status" value="1"/>
</dbReference>
<sequence length="236" mass="27101">MKENDPLQIKSVKRKTLANQVIEQIIDLLLSEQLKAGDKLPSEMELMEMLHVSRPVLREALSSLEALGIINRKTKEGTFFSTKVGSEPFKIMLALSVGDIDNVIEIRLTHELGLVGLAAEKISELELKKLSENIEEMEQTNEDYTEIDREFHRIIAYSGSNSLTEGMIDPILNMYDKTLENIALKDRSKSKTVQQHKDIYHALLNRDPIEAYRSMYNHLDHVRDRIGRSVEDRRIN</sequence>
<reference evidence="6 7" key="1">
    <citation type="submission" date="2016-10" db="EMBL/GenBank/DDBJ databases">
        <authorList>
            <person name="de Groot N.N."/>
        </authorList>
    </citation>
    <scope>NUCLEOTIDE SEQUENCE [LARGE SCALE GENOMIC DNA]</scope>
    <source>
        <strain evidence="6 7">DSM 23126</strain>
    </source>
</reference>
<proteinExistence type="predicted"/>
<dbReference type="InterPro" id="IPR000524">
    <property type="entry name" value="Tscrpt_reg_HTH_GntR"/>
</dbReference>
<keyword evidence="2 6" id="KW-0238">DNA-binding</keyword>
<evidence type="ECO:0000313" key="6">
    <source>
        <dbReference type="EMBL" id="SDW10587.1"/>
    </source>
</evidence>
<dbReference type="GO" id="GO:0003677">
    <property type="term" value="F:DNA binding"/>
    <property type="evidence" value="ECO:0007669"/>
    <property type="project" value="UniProtKB-KW"/>
</dbReference>
<dbReference type="Proteomes" id="UP000199488">
    <property type="component" value="Unassembled WGS sequence"/>
</dbReference>
<evidence type="ECO:0000313" key="7">
    <source>
        <dbReference type="Proteomes" id="UP000199488"/>
    </source>
</evidence>
<evidence type="ECO:0000256" key="2">
    <source>
        <dbReference type="ARBA" id="ARBA00023125"/>
    </source>
</evidence>
<dbReference type="SMART" id="SM00345">
    <property type="entry name" value="HTH_GNTR"/>
    <property type="match status" value="1"/>
</dbReference>
<dbReference type="Gene3D" id="1.20.120.530">
    <property type="entry name" value="GntR ligand-binding domain-like"/>
    <property type="match status" value="1"/>
</dbReference>
<dbReference type="PROSITE" id="PS50949">
    <property type="entry name" value="HTH_GNTR"/>
    <property type="match status" value="1"/>
</dbReference>
<feature type="domain" description="HTH gntR-type" evidence="5">
    <location>
        <begin position="15"/>
        <end position="83"/>
    </location>
</feature>
<dbReference type="CDD" id="cd07377">
    <property type="entry name" value="WHTH_GntR"/>
    <property type="match status" value="1"/>
</dbReference>
<dbReference type="InterPro" id="IPR008920">
    <property type="entry name" value="TF_FadR/GntR_C"/>
</dbReference>
<gene>
    <name evidence="6" type="ORF">SAMN05421781_0464</name>
</gene>
<dbReference type="Pfam" id="PF00392">
    <property type="entry name" value="GntR"/>
    <property type="match status" value="1"/>
</dbReference>
<dbReference type="AlphaFoldDB" id="A0A1H2QTR8"/>
<dbReference type="RefSeq" id="WP_091610621.1">
    <property type="nucleotide sequence ID" value="NZ_FNNC01000001.1"/>
</dbReference>